<comment type="subcellular location">
    <subcellularLocation>
        <location evidence="1">Periplasm</location>
    </subcellularLocation>
</comment>
<accession>A0A194AJR4</accession>
<reference evidence="9" key="1">
    <citation type="submission" date="2016-06" db="EMBL/GenBank/DDBJ databases">
        <title>Draft genome sequence of Desulfoplanes formicivorans strain Pf12B.</title>
        <authorList>
            <person name="Watanabe M."/>
            <person name="Kojima H."/>
            <person name="Fukui M."/>
        </authorList>
    </citation>
    <scope>NUCLEOTIDE SEQUENCE [LARGE SCALE GENOMIC DNA]</scope>
    <source>
        <strain evidence="9">Pf12B</strain>
    </source>
</reference>
<protein>
    <submittedName>
        <fullName evidence="8">Branched-chain amino acid ABC transporter substrate-binding protein</fullName>
    </submittedName>
</protein>
<keyword evidence="4" id="KW-0479">Metal-binding</keyword>
<evidence type="ECO:0000256" key="5">
    <source>
        <dbReference type="ARBA" id="ARBA00022729"/>
    </source>
</evidence>
<name>A0A194AJR4_9BACT</name>
<evidence type="ECO:0000256" key="3">
    <source>
        <dbReference type="ARBA" id="ARBA00011771"/>
    </source>
</evidence>
<dbReference type="EMBL" id="BDFE01000017">
    <property type="protein sequence ID" value="GAU09296.1"/>
    <property type="molecule type" value="Genomic_DNA"/>
</dbReference>
<dbReference type="AlphaFoldDB" id="A0A194AJR4"/>
<comment type="caution">
    <text evidence="8">The sequence shown here is derived from an EMBL/GenBank/DDBJ whole genome shotgun (WGS) entry which is preliminary data.</text>
</comment>
<evidence type="ECO:0000313" key="9">
    <source>
        <dbReference type="Proteomes" id="UP000095200"/>
    </source>
</evidence>
<evidence type="ECO:0000256" key="4">
    <source>
        <dbReference type="ARBA" id="ARBA00022723"/>
    </source>
</evidence>
<keyword evidence="6" id="KW-0408">Iron</keyword>
<dbReference type="Proteomes" id="UP000095200">
    <property type="component" value="Unassembled WGS sequence"/>
</dbReference>
<dbReference type="InterPro" id="IPR028081">
    <property type="entry name" value="Leu-bd"/>
</dbReference>
<evidence type="ECO:0000313" key="8">
    <source>
        <dbReference type="EMBL" id="GAU09296.1"/>
    </source>
</evidence>
<dbReference type="OrthoDB" id="9791590at2"/>
<evidence type="ECO:0000256" key="1">
    <source>
        <dbReference type="ARBA" id="ARBA00004418"/>
    </source>
</evidence>
<dbReference type="RefSeq" id="WP_069859548.1">
    <property type="nucleotide sequence ID" value="NZ_BDFE01000017.1"/>
</dbReference>
<dbReference type="PANTHER" id="PTHR30483">
    <property type="entry name" value="LEUCINE-SPECIFIC-BINDING PROTEIN"/>
    <property type="match status" value="1"/>
</dbReference>
<keyword evidence="5" id="KW-0732">Signal</keyword>
<dbReference type="CDD" id="cd20378">
    <property type="entry name" value="PBP1_SBP-like"/>
    <property type="match status" value="1"/>
</dbReference>
<dbReference type="PROSITE" id="PS51318">
    <property type="entry name" value="TAT"/>
    <property type="match status" value="1"/>
</dbReference>
<dbReference type="InterPro" id="IPR006311">
    <property type="entry name" value="TAT_signal"/>
</dbReference>
<dbReference type="Pfam" id="PF10518">
    <property type="entry name" value="TAT_signal"/>
    <property type="match status" value="1"/>
</dbReference>
<dbReference type="GO" id="GO:0042597">
    <property type="term" value="C:periplasmic space"/>
    <property type="evidence" value="ECO:0007669"/>
    <property type="project" value="UniProtKB-SubCell"/>
</dbReference>
<keyword evidence="9" id="KW-1185">Reference proteome</keyword>
<feature type="domain" description="Leucine-binding protein" evidence="7">
    <location>
        <begin position="46"/>
        <end position="374"/>
    </location>
</feature>
<dbReference type="InterPro" id="IPR051010">
    <property type="entry name" value="BCAA_transport"/>
</dbReference>
<dbReference type="InterPro" id="IPR028082">
    <property type="entry name" value="Peripla_BP_I"/>
</dbReference>
<dbReference type="STRING" id="1592317.DPF_2019"/>
<evidence type="ECO:0000256" key="6">
    <source>
        <dbReference type="ARBA" id="ARBA00023014"/>
    </source>
</evidence>
<sequence length="406" mass="43795">MSTKFNRRNFLKSTAAAAAGLTLGRLGMPAKAHASGASVKLFLGCTMSGAYASTGLYTSRGMQLAIENFGGTVLGRPIELIERDTPNPAEGVRKAQEAHERLGCNIITISPSSSTILAVSEYTKKNGMLLFGHGGSDKITGSACNPSTFRWQVPTWGAIREVVPRVISEYKAKTFYTITPKYVFGEDLLRNTKEVLADKGLKLLGNSFHSLGESDFSSHITKAMAAGADCVLFLNFGGDTVNALKQAHNFGLKQVSKIACAWGSGITQMKAIGPEILEGVIWGLQYFYKIDSPENKRLVKTFQAKYGEVPPYVTASTYATTMTLLEAIDRAGSDKPAKIIAAIEDYTYAGITGEEVYRSCDHQCIKPYYSVRCKAPSAMKTPEDFGDIIGSSANFQACGLNGCIMD</sequence>
<comment type="similarity">
    <text evidence="2">Belongs to the leucine-binding protein family.</text>
</comment>
<dbReference type="Gene3D" id="3.40.50.2300">
    <property type="match status" value="2"/>
</dbReference>
<dbReference type="NCBIfam" id="TIGR01409">
    <property type="entry name" value="TAT_signal_seq"/>
    <property type="match status" value="1"/>
</dbReference>
<dbReference type="Pfam" id="PF13458">
    <property type="entry name" value="Peripla_BP_6"/>
    <property type="match status" value="1"/>
</dbReference>
<dbReference type="GO" id="GO:0051536">
    <property type="term" value="F:iron-sulfur cluster binding"/>
    <property type="evidence" value="ECO:0007669"/>
    <property type="project" value="UniProtKB-KW"/>
</dbReference>
<proteinExistence type="inferred from homology"/>
<dbReference type="InterPro" id="IPR019546">
    <property type="entry name" value="TAT_signal_bac_arc"/>
</dbReference>
<organism evidence="8 9">
    <name type="scientific">Desulfoplanes formicivorans</name>
    <dbReference type="NCBI Taxonomy" id="1592317"/>
    <lineage>
        <taxon>Bacteria</taxon>
        <taxon>Pseudomonadati</taxon>
        <taxon>Thermodesulfobacteriota</taxon>
        <taxon>Desulfovibrionia</taxon>
        <taxon>Desulfovibrionales</taxon>
        <taxon>Desulfoplanaceae</taxon>
        <taxon>Desulfoplanes</taxon>
    </lineage>
</organism>
<dbReference type="SUPFAM" id="SSF53822">
    <property type="entry name" value="Periplasmic binding protein-like I"/>
    <property type="match status" value="1"/>
</dbReference>
<dbReference type="PANTHER" id="PTHR30483:SF6">
    <property type="entry name" value="PERIPLASMIC BINDING PROTEIN OF ABC TRANSPORTER FOR NATURAL AMINO ACIDS"/>
    <property type="match status" value="1"/>
</dbReference>
<gene>
    <name evidence="8" type="ORF">DPF_2019</name>
</gene>
<keyword evidence="6" id="KW-0411">Iron-sulfur</keyword>
<evidence type="ECO:0000259" key="7">
    <source>
        <dbReference type="Pfam" id="PF13458"/>
    </source>
</evidence>
<evidence type="ECO:0000256" key="2">
    <source>
        <dbReference type="ARBA" id="ARBA00010062"/>
    </source>
</evidence>
<comment type="subunit">
    <text evidence="3">Heterodimer of a large and a small subunit.</text>
</comment>
<dbReference type="GO" id="GO:0046872">
    <property type="term" value="F:metal ion binding"/>
    <property type="evidence" value="ECO:0007669"/>
    <property type="project" value="UniProtKB-KW"/>
</dbReference>